<dbReference type="Gene3D" id="3.30.70.100">
    <property type="match status" value="1"/>
</dbReference>
<dbReference type="PANTHER" id="PTHR33336:SF1">
    <property type="entry name" value="(4S)-4-HYDROXY-5-PHOSPHONOOXYPENTANE-2,3-DIONE ISOMERASE"/>
    <property type="match status" value="1"/>
</dbReference>
<dbReference type="SUPFAM" id="SSF54909">
    <property type="entry name" value="Dimeric alpha+beta barrel"/>
    <property type="match status" value="1"/>
</dbReference>
<dbReference type="Pfam" id="PF03992">
    <property type="entry name" value="ABM"/>
    <property type="match status" value="1"/>
</dbReference>
<keyword evidence="3" id="KW-1185">Reference proteome</keyword>
<accession>A0ABD3MN33</accession>
<evidence type="ECO:0000313" key="3">
    <source>
        <dbReference type="Proteomes" id="UP001530315"/>
    </source>
</evidence>
<comment type="caution">
    <text evidence="2">The sequence shown here is derived from an EMBL/GenBank/DDBJ whole genome shotgun (WGS) entry which is preliminary data.</text>
</comment>
<reference evidence="2 3" key="1">
    <citation type="submission" date="2024-10" db="EMBL/GenBank/DDBJ databases">
        <title>Updated reference genomes for cyclostephanoid diatoms.</title>
        <authorList>
            <person name="Roberts W.R."/>
            <person name="Alverson A.J."/>
        </authorList>
    </citation>
    <scope>NUCLEOTIDE SEQUENCE [LARGE SCALE GENOMIC DNA]</scope>
    <source>
        <strain evidence="2 3">AJA276-08</strain>
    </source>
</reference>
<organism evidence="2 3">
    <name type="scientific">Stephanodiscus triporus</name>
    <dbReference type="NCBI Taxonomy" id="2934178"/>
    <lineage>
        <taxon>Eukaryota</taxon>
        <taxon>Sar</taxon>
        <taxon>Stramenopiles</taxon>
        <taxon>Ochrophyta</taxon>
        <taxon>Bacillariophyta</taxon>
        <taxon>Coscinodiscophyceae</taxon>
        <taxon>Thalassiosirophycidae</taxon>
        <taxon>Stephanodiscales</taxon>
        <taxon>Stephanodiscaceae</taxon>
        <taxon>Stephanodiscus</taxon>
    </lineage>
</organism>
<proteinExistence type="predicted"/>
<protein>
    <recommendedName>
        <fullName evidence="1">ABM domain-containing protein</fullName>
    </recommendedName>
</protein>
<feature type="domain" description="ABM" evidence="1">
    <location>
        <begin position="68"/>
        <end position="161"/>
    </location>
</feature>
<dbReference type="PANTHER" id="PTHR33336">
    <property type="entry name" value="QUINOL MONOOXYGENASE YGIN-RELATED"/>
    <property type="match status" value="1"/>
</dbReference>
<sequence length="163" mass="18022">MLPAAGIHGLISHFAAFAQAPLSPNITSRPIKQTAAAFAQQKPVGIHPSRSTHIARSSIPKSLRAMPICIIVEAEIKEDRMEEFVDMIEKNAIGSRAEPGCIRFDVLQAEDAPNKFFFYEIYRNSDDISHHKEQPHYLAWVAFKESGGTISSISKKASGKFLT</sequence>
<dbReference type="InterPro" id="IPR050744">
    <property type="entry name" value="AI-2_Isomerase_LsrG"/>
</dbReference>
<dbReference type="AlphaFoldDB" id="A0ABD3MN33"/>
<dbReference type="InterPro" id="IPR007138">
    <property type="entry name" value="ABM_dom"/>
</dbReference>
<dbReference type="InterPro" id="IPR011008">
    <property type="entry name" value="Dimeric_a/b-barrel"/>
</dbReference>
<gene>
    <name evidence="2" type="ORF">ACHAW5_006929</name>
</gene>
<dbReference type="PROSITE" id="PS51725">
    <property type="entry name" value="ABM"/>
    <property type="match status" value="1"/>
</dbReference>
<name>A0ABD3MN33_9STRA</name>
<evidence type="ECO:0000313" key="2">
    <source>
        <dbReference type="EMBL" id="KAL3765436.1"/>
    </source>
</evidence>
<dbReference type="EMBL" id="JALLAZ020001752">
    <property type="protein sequence ID" value="KAL3765436.1"/>
    <property type="molecule type" value="Genomic_DNA"/>
</dbReference>
<dbReference type="Proteomes" id="UP001530315">
    <property type="component" value="Unassembled WGS sequence"/>
</dbReference>
<evidence type="ECO:0000259" key="1">
    <source>
        <dbReference type="PROSITE" id="PS51725"/>
    </source>
</evidence>